<dbReference type="Proteomes" id="UP001189429">
    <property type="component" value="Unassembled WGS sequence"/>
</dbReference>
<comment type="caution">
    <text evidence="2">The sequence shown here is derived from an EMBL/GenBank/DDBJ whole genome shotgun (WGS) entry which is preliminary data.</text>
</comment>
<gene>
    <name evidence="2" type="ORF">PCOR1329_LOCUS2044</name>
</gene>
<dbReference type="EMBL" id="CAUYUJ010000504">
    <property type="protein sequence ID" value="CAK0790947.1"/>
    <property type="molecule type" value="Genomic_DNA"/>
</dbReference>
<evidence type="ECO:0000313" key="2">
    <source>
        <dbReference type="EMBL" id="CAK0790947.1"/>
    </source>
</evidence>
<proteinExistence type="predicted"/>
<reference evidence="2" key="1">
    <citation type="submission" date="2023-10" db="EMBL/GenBank/DDBJ databases">
        <authorList>
            <person name="Chen Y."/>
            <person name="Shah S."/>
            <person name="Dougan E. K."/>
            <person name="Thang M."/>
            <person name="Chan C."/>
        </authorList>
    </citation>
    <scope>NUCLEOTIDE SEQUENCE [LARGE SCALE GENOMIC DNA]</scope>
</reference>
<keyword evidence="3" id="KW-1185">Reference proteome</keyword>
<sequence>MAPRLCCEVTPMLNTSCASSTTNSMTRQQHACKERKDVLDIFGSSPRRGSELLRGEGGPAEGPGSGRHCKSPARGGGPRGRPTWQARPTRCTRPSDAKTPSFPAEADSLPTACAGSASEFNPRRHRQSKF</sequence>
<accession>A0ABN9PI81</accession>
<feature type="region of interest" description="Disordered" evidence="1">
    <location>
        <begin position="39"/>
        <end position="130"/>
    </location>
</feature>
<organism evidence="2 3">
    <name type="scientific">Prorocentrum cordatum</name>
    <dbReference type="NCBI Taxonomy" id="2364126"/>
    <lineage>
        <taxon>Eukaryota</taxon>
        <taxon>Sar</taxon>
        <taxon>Alveolata</taxon>
        <taxon>Dinophyceae</taxon>
        <taxon>Prorocentrales</taxon>
        <taxon>Prorocentraceae</taxon>
        <taxon>Prorocentrum</taxon>
    </lineage>
</organism>
<feature type="compositionally biased region" description="Gly residues" evidence="1">
    <location>
        <begin position="55"/>
        <end position="65"/>
    </location>
</feature>
<name>A0ABN9PI81_9DINO</name>
<protein>
    <submittedName>
        <fullName evidence="2">Uncharacterized protein</fullName>
    </submittedName>
</protein>
<evidence type="ECO:0000313" key="3">
    <source>
        <dbReference type="Proteomes" id="UP001189429"/>
    </source>
</evidence>
<evidence type="ECO:0000256" key="1">
    <source>
        <dbReference type="SAM" id="MobiDB-lite"/>
    </source>
</evidence>